<evidence type="ECO:0000313" key="1">
    <source>
        <dbReference type="EMBL" id="KAK7476532.1"/>
    </source>
</evidence>
<comment type="caution">
    <text evidence="1">The sequence shown here is derived from an EMBL/GenBank/DDBJ whole genome shotgun (WGS) entry which is preliminary data.</text>
</comment>
<name>A0ABD0JNM9_9CAEN</name>
<proteinExistence type="predicted"/>
<sequence>MCLRSFGRIRFGGCTHTGGMEAKGEIESTPAKFGEGNGGGGCQIQFVSSGFGGAMDNGTVHPEKLSRLFEDRAVHVDLSVSFREA</sequence>
<accession>A0ABD0JNM9</accession>
<evidence type="ECO:0000313" key="2">
    <source>
        <dbReference type="Proteomes" id="UP001519460"/>
    </source>
</evidence>
<dbReference type="AlphaFoldDB" id="A0ABD0JNM9"/>
<dbReference type="Proteomes" id="UP001519460">
    <property type="component" value="Unassembled WGS sequence"/>
</dbReference>
<keyword evidence="2" id="KW-1185">Reference proteome</keyword>
<reference evidence="1 2" key="1">
    <citation type="journal article" date="2023" name="Sci. Data">
        <title>Genome assembly of the Korean intertidal mud-creeper Batillaria attramentaria.</title>
        <authorList>
            <person name="Patra A.K."/>
            <person name="Ho P.T."/>
            <person name="Jun S."/>
            <person name="Lee S.J."/>
            <person name="Kim Y."/>
            <person name="Won Y.J."/>
        </authorList>
    </citation>
    <scope>NUCLEOTIDE SEQUENCE [LARGE SCALE GENOMIC DNA]</scope>
    <source>
        <strain evidence="1">Wonlab-2016</strain>
    </source>
</reference>
<protein>
    <submittedName>
        <fullName evidence="1">Uncharacterized protein</fullName>
    </submittedName>
</protein>
<gene>
    <name evidence="1" type="ORF">BaRGS_00032212</name>
</gene>
<dbReference type="EMBL" id="JACVVK020000373">
    <property type="protein sequence ID" value="KAK7476532.1"/>
    <property type="molecule type" value="Genomic_DNA"/>
</dbReference>
<organism evidence="1 2">
    <name type="scientific">Batillaria attramentaria</name>
    <dbReference type="NCBI Taxonomy" id="370345"/>
    <lineage>
        <taxon>Eukaryota</taxon>
        <taxon>Metazoa</taxon>
        <taxon>Spiralia</taxon>
        <taxon>Lophotrochozoa</taxon>
        <taxon>Mollusca</taxon>
        <taxon>Gastropoda</taxon>
        <taxon>Caenogastropoda</taxon>
        <taxon>Sorbeoconcha</taxon>
        <taxon>Cerithioidea</taxon>
        <taxon>Batillariidae</taxon>
        <taxon>Batillaria</taxon>
    </lineage>
</organism>